<dbReference type="AlphaFoldDB" id="A0A1B9GEL8"/>
<feature type="transmembrane region" description="Helical" evidence="1">
    <location>
        <begin position="155"/>
        <end position="183"/>
    </location>
</feature>
<reference evidence="2" key="1">
    <citation type="submission" date="2013-07" db="EMBL/GenBank/DDBJ databases">
        <title>The Genome Sequence of Cryptococcus bestiolae CBS10118.</title>
        <authorList>
            <consortium name="The Broad Institute Genome Sequencing Platform"/>
            <person name="Cuomo C."/>
            <person name="Litvintseva A."/>
            <person name="Chen Y."/>
            <person name="Heitman J."/>
            <person name="Sun S."/>
            <person name="Springer D."/>
            <person name="Dromer F."/>
            <person name="Young S.K."/>
            <person name="Zeng Q."/>
            <person name="Gargeya S."/>
            <person name="Fitzgerald M."/>
            <person name="Abouelleil A."/>
            <person name="Alvarado L."/>
            <person name="Berlin A.M."/>
            <person name="Chapman S.B."/>
            <person name="Dewar J."/>
            <person name="Goldberg J."/>
            <person name="Griggs A."/>
            <person name="Gujja S."/>
            <person name="Hansen M."/>
            <person name="Howarth C."/>
            <person name="Imamovic A."/>
            <person name="Larimer J."/>
            <person name="McCowan C."/>
            <person name="Murphy C."/>
            <person name="Pearson M."/>
            <person name="Priest M."/>
            <person name="Roberts A."/>
            <person name="Saif S."/>
            <person name="Shea T."/>
            <person name="Sykes S."/>
            <person name="Wortman J."/>
            <person name="Nusbaum C."/>
            <person name="Birren B."/>
        </authorList>
    </citation>
    <scope>NUCLEOTIDE SEQUENCE [LARGE SCALE GENOMIC DNA]</scope>
    <source>
        <strain evidence="2">CBS 10118</strain>
    </source>
</reference>
<feature type="transmembrane region" description="Helical" evidence="1">
    <location>
        <begin position="130"/>
        <end position="149"/>
    </location>
</feature>
<keyword evidence="1" id="KW-0472">Membrane</keyword>
<feature type="transmembrane region" description="Helical" evidence="1">
    <location>
        <begin position="204"/>
        <end position="226"/>
    </location>
</feature>
<keyword evidence="1" id="KW-0812">Transmembrane</keyword>
<keyword evidence="1" id="KW-1133">Transmembrane helix</keyword>
<feature type="transmembrane region" description="Helical" evidence="1">
    <location>
        <begin position="13"/>
        <end position="35"/>
    </location>
</feature>
<protein>
    <submittedName>
        <fullName evidence="2">Uncharacterized protein</fullName>
    </submittedName>
</protein>
<organism evidence="2">
    <name type="scientific">Kwoniella bestiolae CBS 10118</name>
    <dbReference type="NCBI Taxonomy" id="1296100"/>
    <lineage>
        <taxon>Eukaryota</taxon>
        <taxon>Fungi</taxon>
        <taxon>Dikarya</taxon>
        <taxon>Basidiomycota</taxon>
        <taxon>Agaricomycotina</taxon>
        <taxon>Tremellomycetes</taxon>
        <taxon>Tremellales</taxon>
        <taxon>Cryptococcaceae</taxon>
        <taxon>Kwoniella</taxon>
    </lineage>
</organism>
<dbReference type="KEGG" id="kbi:30205315"/>
<sequence length="245" mass="27427">MRTTIFFQKHVEWTVQALCTVLPLCVCMLFSLLIISPPTCSSLALYEIKFTVEVNSTSTIYEAFNFTFSPTTEVPVEILLGPGGGCTKFDDELRTCQRSLSFKPSQADVHLPSDEYEELMDKVPSMRYMIMHHMALGMVVLGIVTFWLGPFIPGFYFVSTTIMIISSIFTFVFLFLGDGLVAIELDDRFEDFLPPVEKRKVGQGITMIFGISVLLILSTGVIYGLVSRITSGKPPEEGDLETQDR</sequence>
<keyword evidence="4" id="KW-1185">Reference proteome</keyword>
<reference evidence="3" key="2">
    <citation type="submission" date="2013-07" db="EMBL/GenBank/DDBJ databases">
        <authorList>
            <consortium name="The Broad Institute Genome Sequencing Platform"/>
            <person name="Cuomo C."/>
            <person name="Litvintseva A."/>
            <person name="Chen Y."/>
            <person name="Heitman J."/>
            <person name="Sun S."/>
            <person name="Springer D."/>
            <person name="Dromer F."/>
            <person name="Young S.K."/>
            <person name="Zeng Q."/>
            <person name="Gargeya S."/>
            <person name="Fitzgerald M."/>
            <person name="Abouelleil A."/>
            <person name="Alvarado L."/>
            <person name="Berlin A.M."/>
            <person name="Chapman S.B."/>
            <person name="Dewar J."/>
            <person name="Goldberg J."/>
            <person name="Griggs A."/>
            <person name="Gujja S."/>
            <person name="Hansen M."/>
            <person name="Howarth C."/>
            <person name="Imamovic A."/>
            <person name="Larimer J."/>
            <person name="McCowan C."/>
            <person name="Murphy C."/>
            <person name="Pearson M."/>
            <person name="Priest M."/>
            <person name="Roberts A."/>
            <person name="Saif S."/>
            <person name="Shea T."/>
            <person name="Sykes S."/>
            <person name="Wortman J."/>
            <person name="Nusbaum C."/>
            <person name="Birren B."/>
        </authorList>
    </citation>
    <scope>NUCLEOTIDE SEQUENCE</scope>
    <source>
        <strain evidence="3">CBS 10118</strain>
    </source>
</reference>
<dbReference type="VEuPathDB" id="FungiDB:I302_00916"/>
<dbReference type="EMBL" id="KI894018">
    <property type="protein sequence ID" value="OCF29411.1"/>
    <property type="molecule type" value="Genomic_DNA"/>
</dbReference>
<evidence type="ECO:0000313" key="4">
    <source>
        <dbReference type="Proteomes" id="UP000092730"/>
    </source>
</evidence>
<dbReference type="RefSeq" id="XP_019050481.1">
    <property type="nucleotide sequence ID" value="XM_019187603.1"/>
</dbReference>
<reference evidence="3" key="4">
    <citation type="submission" date="2024-02" db="EMBL/GenBank/DDBJ databases">
        <title>Comparative genomics of Cryptococcus and Kwoniella reveals pathogenesis evolution and contrasting modes of karyotype evolution via chromosome fusion or intercentromeric recombination.</title>
        <authorList>
            <person name="Coelho M.A."/>
            <person name="David-Palma M."/>
            <person name="Shea T."/>
            <person name="Bowers K."/>
            <person name="McGinley-Smith S."/>
            <person name="Mohammad A.W."/>
            <person name="Gnirke A."/>
            <person name="Yurkov A.M."/>
            <person name="Nowrousian M."/>
            <person name="Sun S."/>
            <person name="Cuomo C.A."/>
            <person name="Heitman J."/>
        </authorList>
    </citation>
    <scope>NUCLEOTIDE SEQUENCE</scope>
    <source>
        <strain evidence="3">CBS 10118</strain>
    </source>
</reference>
<proteinExistence type="predicted"/>
<evidence type="ECO:0000313" key="2">
    <source>
        <dbReference type="EMBL" id="OCF29411.1"/>
    </source>
</evidence>
<accession>A0A1B9GEL8</accession>
<gene>
    <name evidence="2" type="ORF">I302_00916</name>
    <name evidence="3" type="ORF">I302_102227</name>
</gene>
<dbReference type="GeneID" id="30205315"/>
<dbReference type="Proteomes" id="UP000092730">
    <property type="component" value="Chromosome 1"/>
</dbReference>
<evidence type="ECO:0000256" key="1">
    <source>
        <dbReference type="SAM" id="Phobius"/>
    </source>
</evidence>
<evidence type="ECO:0000313" key="3">
    <source>
        <dbReference type="EMBL" id="WVW80249.1"/>
    </source>
</evidence>
<dbReference type="EMBL" id="CP144541">
    <property type="protein sequence ID" value="WVW80249.1"/>
    <property type="molecule type" value="Genomic_DNA"/>
</dbReference>
<dbReference type="OrthoDB" id="2565893at2759"/>
<reference evidence="2" key="3">
    <citation type="submission" date="2014-01" db="EMBL/GenBank/DDBJ databases">
        <title>Evolution of pathogenesis and genome organization in the Tremellales.</title>
        <authorList>
            <person name="Cuomo C."/>
            <person name="Litvintseva A."/>
            <person name="Heitman J."/>
            <person name="Chen Y."/>
            <person name="Sun S."/>
            <person name="Springer D."/>
            <person name="Dromer F."/>
            <person name="Young S."/>
            <person name="Zeng Q."/>
            <person name="Chapman S."/>
            <person name="Gujja S."/>
            <person name="Saif S."/>
            <person name="Birren B."/>
        </authorList>
    </citation>
    <scope>NUCLEOTIDE SEQUENCE</scope>
    <source>
        <strain evidence="2">CBS 10118</strain>
    </source>
</reference>
<name>A0A1B9GEL8_9TREE</name>